<keyword evidence="10" id="KW-1185">Reference proteome</keyword>
<reference evidence="9 10" key="1">
    <citation type="submission" date="2024-01" db="EMBL/GenBank/DDBJ databases">
        <authorList>
            <person name="Allen C."/>
            <person name="Tagirdzhanova G."/>
        </authorList>
    </citation>
    <scope>NUCLEOTIDE SEQUENCE [LARGE SCALE GENOMIC DNA]</scope>
    <source>
        <strain evidence="9 10">CBS 119000</strain>
    </source>
</reference>
<keyword evidence="5 7" id="KW-0472">Membrane</keyword>
<proteinExistence type="inferred from homology"/>
<evidence type="ECO:0000313" key="9">
    <source>
        <dbReference type="EMBL" id="CAK7275003.1"/>
    </source>
</evidence>
<evidence type="ECO:0000256" key="7">
    <source>
        <dbReference type="SAM" id="Phobius"/>
    </source>
</evidence>
<protein>
    <recommendedName>
        <fullName evidence="8">Phosphatidic acid phosphatase type 2/haloperoxidase domain-containing protein</fullName>
    </recommendedName>
</protein>
<feature type="domain" description="Phosphatidic acid phosphatase type 2/haloperoxidase" evidence="8">
    <location>
        <begin position="120"/>
        <end position="244"/>
    </location>
</feature>
<feature type="transmembrane region" description="Helical" evidence="7">
    <location>
        <begin position="74"/>
        <end position="94"/>
    </location>
</feature>
<evidence type="ECO:0000256" key="6">
    <source>
        <dbReference type="SAM" id="MobiDB-lite"/>
    </source>
</evidence>
<dbReference type="Proteomes" id="UP001642502">
    <property type="component" value="Unassembled WGS sequence"/>
</dbReference>
<evidence type="ECO:0000256" key="4">
    <source>
        <dbReference type="ARBA" id="ARBA00022989"/>
    </source>
</evidence>
<dbReference type="PANTHER" id="PTHR10165:SF154">
    <property type="entry name" value="PAP2 DOMAIN PROTEIN (AFU_ORTHOLOGUE AFUA_1G09730)"/>
    <property type="match status" value="1"/>
</dbReference>
<organism evidence="9 10">
    <name type="scientific">Sporothrix epigloea</name>
    <dbReference type="NCBI Taxonomy" id="1892477"/>
    <lineage>
        <taxon>Eukaryota</taxon>
        <taxon>Fungi</taxon>
        <taxon>Dikarya</taxon>
        <taxon>Ascomycota</taxon>
        <taxon>Pezizomycotina</taxon>
        <taxon>Sordariomycetes</taxon>
        <taxon>Sordariomycetidae</taxon>
        <taxon>Ophiostomatales</taxon>
        <taxon>Ophiostomataceae</taxon>
        <taxon>Sporothrix</taxon>
    </lineage>
</organism>
<feature type="transmembrane region" description="Helical" evidence="7">
    <location>
        <begin position="114"/>
        <end position="134"/>
    </location>
</feature>
<dbReference type="SMART" id="SM00014">
    <property type="entry name" value="acidPPc"/>
    <property type="match status" value="1"/>
</dbReference>
<keyword evidence="4 7" id="KW-1133">Transmembrane helix</keyword>
<evidence type="ECO:0000256" key="1">
    <source>
        <dbReference type="ARBA" id="ARBA00004141"/>
    </source>
</evidence>
<evidence type="ECO:0000256" key="5">
    <source>
        <dbReference type="ARBA" id="ARBA00023136"/>
    </source>
</evidence>
<comment type="caution">
    <text evidence="9">The sequence shown here is derived from an EMBL/GenBank/DDBJ whole genome shotgun (WGS) entry which is preliminary data.</text>
</comment>
<dbReference type="InterPro" id="IPR043216">
    <property type="entry name" value="PAP-like"/>
</dbReference>
<dbReference type="CDD" id="cd03390">
    <property type="entry name" value="PAP2_containing_1_like"/>
    <property type="match status" value="1"/>
</dbReference>
<evidence type="ECO:0000313" key="10">
    <source>
        <dbReference type="Proteomes" id="UP001642502"/>
    </source>
</evidence>
<dbReference type="Pfam" id="PF01569">
    <property type="entry name" value="PAP2"/>
    <property type="match status" value="2"/>
</dbReference>
<gene>
    <name evidence="9" type="ORF">SEPCBS119000_006461</name>
</gene>
<dbReference type="SUPFAM" id="SSF48317">
    <property type="entry name" value="Acid phosphatase/Vanadium-dependent haloperoxidase"/>
    <property type="match status" value="2"/>
</dbReference>
<feature type="transmembrane region" description="Helical" evidence="7">
    <location>
        <begin position="308"/>
        <end position="330"/>
    </location>
</feature>
<dbReference type="InterPro" id="IPR000326">
    <property type="entry name" value="PAP2/HPO"/>
</dbReference>
<dbReference type="InterPro" id="IPR036938">
    <property type="entry name" value="PAP2/HPO_sf"/>
</dbReference>
<keyword evidence="3 7" id="KW-0812">Transmembrane</keyword>
<feature type="transmembrane region" description="Helical" evidence="7">
    <location>
        <begin position="205"/>
        <end position="228"/>
    </location>
</feature>
<sequence length="436" mass="46751">MTDGDRAPQKGNLSRCDSAWLVASGVFDWLLIVATAVGGQFLGNITPNKRAFQLENPDISFPHIADETVSPRNLVIATVVVPVAAIIVVSLVFVPGLSTPSGIKRSLVWRRKLWELYASLLSFALGMATQWFIINGLKNICGKPRPDLLARCQPDTQNVAYYVVGGIANSTSNGQLVDPAICTNTDTSVLNDGFRSYPSGHSSSAAAGLGYLALFLAFKLGVVFPLACSPASRDAAVLSALSFPSRSATSLSQKNAYELHSVPQLVASHTGIPSSAGAEVAHEPRSKSFANFDRMPLPARRAGAAPPLYLLVIVLAPLFGSVFIAASRWYNYRHHGFDIIFGYSIGAVTALVAFRMYQLPLSSGAGWAWGPRSPEKAFWAGVGSTTWAEAWEPVTLRTSDVESAYGFEPHRSATPETLLSRRTAASARPLPRDSAE</sequence>
<comment type="subcellular location">
    <subcellularLocation>
        <location evidence="1">Membrane</location>
        <topology evidence="1">Multi-pass membrane protein</topology>
    </subcellularLocation>
</comment>
<evidence type="ECO:0000256" key="3">
    <source>
        <dbReference type="ARBA" id="ARBA00022692"/>
    </source>
</evidence>
<dbReference type="Gene3D" id="1.20.144.10">
    <property type="entry name" value="Phosphatidic acid phosphatase type 2/haloperoxidase"/>
    <property type="match status" value="2"/>
</dbReference>
<name>A0ABP0E344_9PEZI</name>
<dbReference type="EMBL" id="CAWUON010000171">
    <property type="protein sequence ID" value="CAK7275003.1"/>
    <property type="molecule type" value="Genomic_DNA"/>
</dbReference>
<dbReference type="PANTHER" id="PTHR10165">
    <property type="entry name" value="LIPID PHOSPHATE PHOSPHATASE"/>
    <property type="match status" value="1"/>
</dbReference>
<evidence type="ECO:0000259" key="8">
    <source>
        <dbReference type="SMART" id="SM00014"/>
    </source>
</evidence>
<evidence type="ECO:0000256" key="2">
    <source>
        <dbReference type="ARBA" id="ARBA00008816"/>
    </source>
</evidence>
<feature type="region of interest" description="Disordered" evidence="6">
    <location>
        <begin position="407"/>
        <end position="436"/>
    </location>
</feature>
<comment type="similarity">
    <text evidence="2">Belongs to the PA-phosphatase related phosphoesterase family.</text>
</comment>
<accession>A0ABP0E344</accession>
<feature type="transmembrane region" description="Helical" evidence="7">
    <location>
        <begin position="336"/>
        <end position="354"/>
    </location>
</feature>
<feature type="transmembrane region" description="Helical" evidence="7">
    <location>
        <begin position="20"/>
        <end position="42"/>
    </location>
</feature>